<feature type="chain" id="PRO_5005191237" description="Apple domain-containing protein" evidence="2">
    <location>
        <begin position="29"/>
        <end position="780"/>
    </location>
</feature>
<feature type="domain" description="Apple" evidence="3">
    <location>
        <begin position="696"/>
        <end position="775"/>
    </location>
</feature>
<dbReference type="Gene3D" id="3.50.4.10">
    <property type="entry name" value="Hepatocyte Growth Factor"/>
    <property type="match status" value="1"/>
</dbReference>
<dbReference type="InterPro" id="IPR053143">
    <property type="entry name" value="Arylsulfate_ST"/>
</dbReference>
<dbReference type="InterPro" id="IPR039535">
    <property type="entry name" value="ASST-like"/>
</dbReference>
<evidence type="ECO:0000313" key="5">
    <source>
        <dbReference type="Proteomes" id="UP000041254"/>
    </source>
</evidence>
<dbReference type="OrthoDB" id="5427350at2759"/>
<dbReference type="PhylomeDB" id="A0A0G4GV94"/>
<dbReference type="InParanoid" id="A0A0G4GV94"/>
<feature type="signal peptide" evidence="2">
    <location>
        <begin position="1"/>
        <end position="28"/>
    </location>
</feature>
<dbReference type="Pfam" id="PF00024">
    <property type="entry name" value="PAN_1"/>
    <property type="match status" value="1"/>
</dbReference>
<organism evidence="4 5">
    <name type="scientific">Vitrella brassicaformis (strain CCMP3155)</name>
    <dbReference type="NCBI Taxonomy" id="1169540"/>
    <lineage>
        <taxon>Eukaryota</taxon>
        <taxon>Sar</taxon>
        <taxon>Alveolata</taxon>
        <taxon>Colpodellida</taxon>
        <taxon>Vitrellaceae</taxon>
        <taxon>Vitrella</taxon>
    </lineage>
</organism>
<dbReference type="PANTHER" id="PTHR35340">
    <property type="entry name" value="PQQ ENZYME REPEAT PROTEIN-RELATED"/>
    <property type="match status" value="1"/>
</dbReference>
<proteinExistence type="predicted"/>
<evidence type="ECO:0000313" key="4">
    <source>
        <dbReference type="EMBL" id="CEM34579.1"/>
    </source>
</evidence>
<name>A0A0G4GV94_VITBC</name>
<accession>A0A0G4GV94</accession>
<evidence type="ECO:0000256" key="1">
    <source>
        <dbReference type="SAM" id="MobiDB-lite"/>
    </source>
</evidence>
<protein>
    <recommendedName>
        <fullName evidence="3">Apple domain-containing protein</fullName>
    </recommendedName>
</protein>
<dbReference type="Proteomes" id="UP000041254">
    <property type="component" value="Unassembled WGS sequence"/>
</dbReference>
<dbReference type="InterPro" id="IPR011047">
    <property type="entry name" value="Quinoprotein_ADH-like_sf"/>
</dbReference>
<gene>
    <name evidence="4" type="ORF">Vbra_10419</name>
</gene>
<dbReference type="SUPFAM" id="SSF50998">
    <property type="entry name" value="Quinoprotein alcohol dehydrogenase-like"/>
    <property type="match status" value="1"/>
</dbReference>
<dbReference type="PROSITE" id="PS50948">
    <property type="entry name" value="PAN"/>
    <property type="match status" value="1"/>
</dbReference>
<reference evidence="4 5" key="1">
    <citation type="submission" date="2014-11" db="EMBL/GenBank/DDBJ databases">
        <authorList>
            <person name="Zhu J."/>
            <person name="Qi W."/>
            <person name="Song R."/>
        </authorList>
    </citation>
    <scope>NUCLEOTIDE SEQUENCE [LARGE SCALE GENOMIC DNA]</scope>
</reference>
<sequence length="780" mass="86460">MVVFSAGGRYTLGISLGMLCMLSPPASALEVIQKRFIVEGAVRPYGDGQYEYIHPRADALHVSELTSIAIREGEEVIPADLYGLFNVTGQESGLVKGTVVLARDNKTVVFYAGRPFVENEKVTVKFGPGLRVRRSENFTEREAGPYEWSFRIRTKYKAASVPAKFDYLDRESEQPDEQEGLKGPTPMDRYRTLPTWAAKLKPSPEGEKAAVDERNDATGAEGDLYFFGVGHARGEHAGQHIITTRDGVLVWWTHTSTFAAGVLGVAPTGHVAVWDTRPEDTSLKAYELNSTYQAVARHNPGHGYKLDGHSIFFDYGNTILAALTRTDGVIHNVVQVLDADRNVVLEWRTIDDFVQEADPVLMDLRESPNDYYHINNAQRTPDGNLILSFHGCGLIVLLSGKTGKILWRLGGKTSDFTFVGDDMDPPFFGQHDAHQLFNGNIIMYDNGRHVKHGSPRPSRVLELQLDLDQMTATKVWSFSHPSGLKSKCCGGLQMIDNGRGQPATMLIGWGYTGPFFTEVTYEDNPRIVREFEGLRGHRPLLHPWEGSSTEAPRLLLCSDANGEASTRNGSIDQLQDWTLHFSFNGVTGINKWRLYVGTDRDVPLDKPLIERDKTAFEEIITLQELVDAMAAENFTVTPNSDTSSADLYVRVVPVKGDDELLRASKTLEVPMILSSYDEPGYAGVLSPPATAVPCSCYQPDIGRREHMDRPKSGAGSAVVDMAAVNECAELCMTSDTCETFFFFEDTGECELDETRDKKRGGLHSLKGVISGRRNCLEDMR</sequence>
<dbReference type="VEuPathDB" id="CryptoDB:Vbra_10419"/>
<dbReference type="Pfam" id="PF14269">
    <property type="entry name" value="Arylsulfotran_2"/>
    <property type="match status" value="1"/>
</dbReference>
<keyword evidence="5" id="KW-1185">Reference proteome</keyword>
<dbReference type="AlphaFoldDB" id="A0A0G4GV94"/>
<evidence type="ECO:0000259" key="3">
    <source>
        <dbReference type="PROSITE" id="PS50948"/>
    </source>
</evidence>
<dbReference type="InterPro" id="IPR003609">
    <property type="entry name" value="Pan_app"/>
</dbReference>
<feature type="region of interest" description="Disordered" evidence="1">
    <location>
        <begin position="169"/>
        <end position="188"/>
    </location>
</feature>
<dbReference type="SUPFAM" id="SSF57414">
    <property type="entry name" value="Hairpin loop containing domain-like"/>
    <property type="match status" value="1"/>
</dbReference>
<keyword evidence="2" id="KW-0732">Signal</keyword>
<dbReference type="PANTHER" id="PTHR35340:SF5">
    <property type="entry name" value="ASST-DOMAIN-CONTAINING PROTEIN"/>
    <property type="match status" value="1"/>
</dbReference>
<dbReference type="EMBL" id="CDMY01000826">
    <property type="protein sequence ID" value="CEM34579.1"/>
    <property type="molecule type" value="Genomic_DNA"/>
</dbReference>
<evidence type="ECO:0000256" key="2">
    <source>
        <dbReference type="SAM" id="SignalP"/>
    </source>
</evidence>